<dbReference type="Gene3D" id="2.60.40.10">
    <property type="entry name" value="Immunoglobulins"/>
    <property type="match status" value="1"/>
</dbReference>
<keyword evidence="1" id="KW-0732">Signal</keyword>
<dbReference type="InterPro" id="IPR036179">
    <property type="entry name" value="Ig-like_dom_sf"/>
</dbReference>
<dbReference type="SUPFAM" id="SSF48726">
    <property type="entry name" value="Immunoglobulin"/>
    <property type="match status" value="1"/>
</dbReference>
<feature type="chain" id="PRO_5017446523" description="Ig-like domain-containing protein" evidence="1">
    <location>
        <begin position="22"/>
        <end position="79"/>
    </location>
</feature>
<name>A0A3B3ZLJ5_9GOBI</name>
<dbReference type="Proteomes" id="UP000261520">
    <property type="component" value="Unplaced"/>
</dbReference>
<evidence type="ECO:0000256" key="1">
    <source>
        <dbReference type="SAM" id="SignalP"/>
    </source>
</evidence>
<reference evidence="2" key="2">
    <citation type="submission" date="2025-09" db="UniProtKB">
        <authorList>
            <consortium name="Ensembl"/>
        </authorList>
    </citation>
    <scope>IDENTIFICATION</scope>
</reference>
<evidence type="ECO:0000313" key="2">
    <source>
        <dbReference type="Ensembl" id="ENSPMGP00000005512.1"/>
    </source>
</evidence>
<organism evidence="2 3">
    <name type="scientific">Periophthalmus magnuspinnatus</name>
    <dbReference type="NCBI Taxonomy" id="409849"/>
    <lineage>
        <taxon>Eukaryota</taxon>
        <taxon>Metazoa</taxon>
        <taxon>Chordata</taxon>
        <taxon>Craniata</taxon>
        <taxon>Vertebrata</taxon>
        <taxon>Euteleostomi</taxon>
        <taxon>Actinopterygii</taxon>
        <taxon>Neopterygii</taxon>
        <taxon>Teleostei</taxon>
        <taxon>Neoteleostei</taxon>
        <taxon>Acanthomorphata</taxon>
        <taxon>Gobiaria</taxon>
        <taxon>Gobiiformes</taxon>
        <taxon>Gobioidei</taxon>
        <taxon>Gobiidae</taxon>
        <taxon>Oxudercinae</taxon>
        <taxon>Periophthalmus</taxon>
    </lineage>
</organism>
<keyword evidence="3" id="KW-1185">Reference proteome</keyword>
<protein>
    <recommendedName>
        <fullName evidence="4">Ig-like domain-containing protein</fullName>
    </recommendedName>
</protein>
<sequence>MALTNFTILLCAVCLFSMVHGWSITESGSAIKRPGESHRLTCTTSGFTFSSYPWNWVRQAPGKATTKTWDKQRTVIIRT</sequence>
<dbReference type="AlphaFoldDB" id="A0A3B3ZLJ5"/>
<accession>A0A3B3ZLJ5</accession>
<dbReference type="InterPro" id="IPR050199">
    <property type="entry name" value="IgHV"/>
</dbReference>
<proteinExistence type="predicted"/>
<evidence type="ECO:0008006" key="4">
    <source>
        <dbReference type="Google" id="ProtNLM"/>
    </source>
</evidence>
<evidence type="ECO:0000313" key="3">
    <source>
        <dbReference type="Proteomes" id="UP000261520"/>
    </source>
</evidence>
<feature type="signal peptide" evidence="1">
    <location>
        <begin position="1"/>
        <end position="21"/>
    </location>
</feature>
<reference evidence="2" key="1">
    <citation type="submission" date="2025-08" db="UniProtKB">
        <authorList>
            <consortium name="Ensembl"/>
        </authorList>
    </citation>
    <scope>IDENTIFICATION</scope>
</reference>
<dbReference type="InterPro" id="IPR013783">
    <property type="entry name" value="Ig-like_fold"/>
</dbReference>
<dbReference type="Ensembl" id="ENSPMGT00000005851.1">
    <property type="protein sequence ID" value="ENSPMGP00000005512.1"/>
    <property type="gene ID" value="ENSPMGG00000004636.1"/>
</dbReference>
<dbReference type="PANTHER" id="PTHR23266">
    <property type="entry name" value="IMMUNOGLOBULIN HEAVY CHAIN"/>
    <property type="match status" value="1"/>
</dbReference>